<dbReference type="PANTHER" id="PTHR43179:SF12">
    <property type="entry name" value="GALACTOFURANOSYLTRANSFERASE GLFT2"/>
    <property type="match status" value="1"/>
</dbReference>
<dbReference type="PANTHER" id="PTHR43179">
    <property type="entry name" value="RHAMNOSYLTRANSFERASE WBBL"/>
    <property type="match status" value="1"/>
</dbReference>
<comment type="similarity">
    <text evidence="1">Belongs to the glycosyltransferase 2 family.</text>
</comment>
<comment type="caution">
    <text evidence="5">The sequence shown here is derived from an EMBL/GenBank/DDBJ whole genome shotgun (WGS) entry which is preliminary data.</text>
</comment>
<dbReference type="SUPFAM" id="SSF53448">
    <property type="entry name" value="Nucleotide-diphospho-sugar transferases"/>
    <property type="match status" value="1"/>
</dbReference>
<evidence type="ECO:0000256" key="3">
    <source>
        <dbReference type="ARBA" id="ARBA00022679"/>
    </source>
</evidence>
<organism evidence="5 6">
    <name type="scientific">Puia dinghuensis</name>
    <dbReference type="NCBI Taxonomy" id="1792502"/>
    <lineage>
        <taxon>Bacteria</taxon>
        <taxon>Pseudomonadati</taxon>
        <taxon>Bacteroidota</taxon>
        <taxon>Chitinophagia</taxon>
        <taxon>Chitinophagales</taxon>
        <taxon>Chitinophagaceae</taxon>
        <taxon>Puia</taxon>
    </lineage>
</organism>
<dbReference type="EMBL" id="BMJC01000001">
    <property type="protein sequence ID" value="GGA85737.1"/>
    <property type="molecule type" value="Genomic_DNA"/>
</dbReference>
<evidence type="ECO:0000259" key="4">
    <source>
        <dbReference type="Pfam" id="PF00535"/>
    </source>
</evidence>
<dbReference type="AlphaFoldDB" id="A0A8J2U896"/>
<evidence type="ECO:0000313" key="6">
    <source>
        <dbReference type="Proteomes" id="UP000607559"/>
    </source>
</evidence>
<accession>A0A8J2U896</accession>
<dbReference type="InterPro" id="IPR001173">
    <property type="entry name" value="Glyco_trans_2-like"/>
</dbReference>
<keyword evidence="2" id="KW-0328">Glycosyltransferase</keyword>
<evidence type="ECO:0000313" key="5">
    <source>
        <dbReference type="EMBL" id="GGA85737.1"/>
    </source>
</evidence>
<evidence type="ECO:0000256" key="1">
    <source>
        <dbReference type="ARBA" id="ARBA00006739"/>
    </source>
</evidence>
<dbReference type="RefSeq" id="WP_188928405.1">
    <property type="nucleotide sequence ID" value="NZ_BMJC01000001.1"/>
</dbReference>
<protein>
    <submittedName>
        <fullName evidence="5">Glycosyl transferase</fullName>
    </submittedName>
</protein>
<proteinExistence type="inferred from homology"/>
<dbReference type="InterPro" id="IPR029044">
    <property type="entry name" value="Nucleotide-diphossugar_trans"/>
</dbReference>
<keyword evidence="3 5" id="KW-0808">Transferase</keyword>
<reference evidence="5" key="1">
    <citation type="journal article" date="2014" name="Int. J. Syst. Evol. Microbiol.">
        <title>Complete genome sequence of Corynebacterium casei LMG S-19264T (=DSM 44701T), isolated from a smear-ripened cheese.</title>
        <authorList>
            <consortium name="US DOE Joint Genome Institute (JGI-PGF)"/>
            <person name="Walter F."/>
            <person name="Albersmeier A."/>
            <person name="Kalinowski J."/>
            <person name="Ruckert C."/>
        </authorList>
    </citation>
    <scope>NUCLEOTIDE SEQUENCE</scope>
    <source>
        <strain evidence="5">CGMCC 1.15448</strain>
    </source>
</reference>
<dbReference type="Proteomes" id="UP000607559">
    <property type="component" value="Unassembled WGS sequence"/>
</dbReference>
<evidence type="ECO:0000256" key="2">
    <source>
        <dbReference type="ARBA" id="ARBA00022676"/>
    </source>
</evidence>
<feature type="domain" description="Glycosyltransferase 2-like" evidence="4">
    <location>
        <begin position="5"/>
        <end position="178"/>
    </location>
</feature>
<name>A0A8J2U896_9BACT</name>
<reference evidence="5" key="2">
    <citation type="submission" date="2020-09" db="EMBL/GenBank/DDBJ databases">
        <authorList>
            <person name="Sun Q."/>
            <person name="Zhou Y."/>
        </authorList>
    </citation>
    <scope>NUCLEOTIDE SEQUENCE</scope>
    <source>
        <strain evidence="5">CGMCC 1.15448</strain>
    </source>
</reference>
<gene>
    <name evidence="5" type="ORF">GCM10011511_05970</name>
</gene>
<dbReference type="GO" id="GO:0016757">
    <property type="term" value="F:glycosyltransferase activity"/>
    <property type="evidence" value="ECO:0007669"/>
    <property type="project" value="UniProtKB-KW"/>
</dbReference>
<dbReference type="Gene3D" id="3.90.550.10">
    <property type="entry name" value="Spore Coat Polysaccharide Biosynthesis Protein SpsA, Chain A"/>
    <property type="match status" value="1"/>
</dbReference>
<dbReference type="Pfam" id="PF00535">
    <property type="entry name" value="Glycos_transf_2"/>
    <property type="match status" value="1"/>
</dbReference>
<sequence length="307" mass="35481">MKPLSVVIITYNRPDDALDLARNISQLEGLHELVKDVIIVNNCSSVSYQALEDFIAAHPDIPFRYTVAPENLGVSRGRNYAVSLTRAPYLVFLDDDALFRDPGALRPIVPIFDGQDAEDTDRPVGIIAFKVYYYSTGELQKNAFPHKRFSERKDWPHFDTAYFSGCAHAIRRRVFEEVGLYPENFFYGMEEYDLSYRALDAGYTIRYDDRVVILHKESPAGRLTPREKLRGMWVNKSKVAWKYLPWPFFCTTALLWSLEYLKKSGWHAGGFFKGWSEIARIPRTEKRSPVGQAARDYLRRVKARLSY</sequence>
<keyword evidence="6" id="KW-1185">Reference proteome</keyword>